<dbReference type="Proteomes" id="UP000294200">
    <property type="component" value="Unassembled WGS sequence"/>
</dbReference>
<dbReference type="AlphaFoldDB" id="A0A4V2NHL7"/>
<reference evidence="2 3" key="1">
    <citation type="submission" date="2017-02" db="EMBL/GenBank/DDBJ databases">
        <title>Paraburkholderia sophoroidis sp. nov. and Paraburkholderia steynii sp. nov. rhizobial symbionts of the fynbos legume Hypocalyptus sophoroides.</title>
        <authorList>
            <person name="Steenkamp E.T."/>
            <person name="Beukes C.W."/>
            <person name="Van Zyl E."/>
            <person name="Avontuur J."/>
            <person name="Chan W.Y."/>
            <person name="Hassen A."/>
            <person name="Palmer M."/>
            <person name="Mthombeni L."/>
            <person name="Phalane F."/>
            <person name="Sereme K."/>
            <person name="Venter S.N."/>
        </authorList>
    </citation>
    <scope>NUCLEOTIDE SEQUENCE [LARGE SCALE GENOMIC DNA]</scope>
    <source>
        <strain evidence="2 3">HC1.1ba</strain>
    </source>
</reference>
<comment type="caution">
    <text evidence="2">The sequence shown here is derived from an EMBL/GenBank/DDBJ whole genome shotgun (WGS) entry which is preliminary data.</text>
</comment>
<feature type="region of interest" description="Disordered" evidence="1">
    <location>
        <begin position="1"/>
        <end position="21"/>
    </location>
</feature>
<accession>A0A4V2NHL7</accession>
<evidence type="ECO:0000313" key="2">
    <source>
        <dbReference type="EMBL" id="TCG09318.1"/>
    </source>
</evidence>
<protein>
    <submittedName>
        <fullName evidence="2">Uncharacterized protein</fullName>
    </submittedName>
</protein>
<keyword evidence="3" id="KW-1185">Reference proteome</keyword>
<proteinExistence type="predicted"/>
<evidence type="ECO:0000256" key="1">
    <source>
        <dbReference type="SAM" id="MobiDB-lite"/>
    </source>
</evidence>
<dbReference type="EMBL" id="MWML01000013">
    <property type="protein sequence ID" value="TCG09318.1"/>
    <property type="molecule type" value="Genomic_DNA"/>
</dbReference>
<organism evidence="2 3">
    <name type="scientific">Paraburkholderia steynii</name>
    <dbReference type="NCBI Taxonomy" id="1245441"/>
    <lineage>
        <taxon>Bacteria</taxon>
        <taxon>Pseudomonadati</taxon>
        <taxon>Pseudomonadota</taxon>
        <taxon>Betaproteobacteria</taxon>
        <taxon>Burkholderiales</taxon>
        <taxon>Burkholderiaceae</taxon>
        <taxon>Paraburkholderia</taxon>
    </lineage>
</organism>
<feature type="compositionally biased region" description="Basic residues" evidence="1">
    <location>
        <begin position="1"/>
        <end position="11"/>
    </location>
</feature>
<sequence length="71" mass="8591">MGYRTERKHKQEQRAYGDWQYQQDRKQDEYFEGVESYSDDDFDIGHSENGWNKQDAAPRTVRLWDEMGVGR</sequence>
<name>A0A4V2NHL7_9BURK</name>
<gene>
    <name evidence="2" type="ORF">BZM27_05820</name>
</gene>
<evidence type="ECO:0000313" key="3">
    <source>
        <dbReference type="Proteomes" id="UP000294200"/>
    </source>
</evidence>